<accession>A0A1M6FQU1</accession>
<evidence type="ECO:0000256" key="6">
    <source>
        <dbReference type="SAM" id="MobiDB-lite"/>
    </source>
</evidence>
<evidence type="ECO:0000256" key="4">
    <source>
        <dbReference type="ARBA" id="ARBA00022989"/>
    </source>
</evidence>
<gene>
    <name evidence="8" type="ORF">SAMN05443429_107101</name>
</gene>
<dbReference type="Pfam" id="PF01810">
    <property type="entry name" value="LysE"/>
    <property type="match status" value="1"/>
</dbReference>
<evidence type="ECO:0000256" key="7">
    <source>
        <dbReference type="SAM" id="Phobius"/>
    </source>
</evidence>
<proteinExistence type="predicted"/>
<keyword evidence="9" id="KW-1185">Reference proteome</keyword>
<feature type="transmembrane region" description="Helical" evidence="7">
    <location>
        <begin position="113"/>
        <end position="135"/>
    </location>
</feature>
<evidence type="ECO:0000256" key="2">
    <source>
        <dbReference type="ARBA" id="ARBA00022475"/>
    </source>
</evidence>
<comment type="subcellular location">
    <subcellularLocation>
        <location evidence="1">Cell membrane</location>
        <topology evidence="1">Multi-pass membrane protein</topology>
    </subcellularLocation>
</comment>
<keyword evidence="3 7" id="KW-0812">Transmembrane</keyword>
<name>A0A1M6FQU1_9FLAO</name>
<dbReference type="Proteomes" id="UP000184335">
    <property type="component" value="Unassembled WGS sequence"/>
</dbReference>
<evidence type="ECO:0000256" key="1">
    <source>
        <dbReference type="ARBA" id="ARBA00004651"/>
    </source>
</evidence>
<feature type="transmembrane region" description="Helical" evidence="7">
    <location>
        <begin position="6"/>
        <end position="28"/>
    </location>
</feature>
<dbReference type="EMBL" id="FQYI01000007">
    <property type="protein sequence ID" value="SHJ00072.1"/>
    <property type="molecule type" value="Genomic_DNA"/>
</dbReference>
<dbReference type="GO" id="GO:0015171">
    <property type="term" value="F:amino acid transmembrane transporter activity"/>
    <property type="evidence" value="ECO:0007669"/>
    <property type="project" value="TreeGrafter"/>
</dbReference>
<dbReference type="AlphaFoldDB" id="A0A1M6FQU1"/>
<feature type="transmembrane region" description="Helical" evidence="7">
    <location>
        <begin position="147"/>
        <end position="166"/>
    </location>
</feature>
<reference evidence="8 9" key="1">
    <citation type="submission" date="2016-11" db="EMBL/GenBank/DDBJ databases">
        <authorList>
            <person name="Jaros S."/>
            <person name="Januszkiewicz K."/>
            <person name="Wedrychowicz H."/>
        </authorList>
    </citation>
    <scope>NUCLEOTIDE SEQUENCE [LARGE SCALE GENOMIC DNA]</scope>
    <source>
        <strain evidence="8 9">DSM 25479</strain>
    </source>
</reference>
<evidence type="ECO:0000313" key="8">
    <source>
        <dbReference type="EMBL" id="SHJ00072.1"/>
    </source>
</evidence>
<evidence type="ECO:0000256" key="5">
    <source>
        <dbReference type="ARBA" id="ARBA00023136"/>
    </source>
</evidence>
<feature type="transmembrane region" description="Helical" evidence="7">
    <location>
        <begin position="40"/>
        <end position="61"/>
    </location>
</feature>
<feature type="transmembrane region" description="Helical" evidence="7">
    <location>
        <begin position="73"/>
        <end position="92"/>
    </location>
</feature>
<feature type="compositionally biased region" description="Acidic residues" evidence="6">
    <location>
        <begin position="246"/>
        <end position="258"/>
    </location>
</feature>
<dbReference type="STRING" id="1118202.SAMN05443429_107101"/>
<feature type="region of interest" description="Disordered" evidence="6">
    <location>
        <begin position="223"/>
        <end position="265"/>
    </location>
</feature>
<dbReference type="PANTHER" id="PTHR30086:SF20">
    <property type="entry name" value="ARGININE EXPORTER PROTEIN ARGO-RELATED"/>
    <property type="match status" value="1"/>
</dbReference>
<dbReference type="PANTHER" id="PTHR30086">
    <property type="entry name" value="ARGININE EXPORTER PROTEIN ARGO"/>
    <property type="match status" value="1"/>
</dbReference>
<organism evidence="8 9">
    <name type="scientific">Cruoricaptor ignavus</name>
    <dbReference type="NCBI Taxonomy" id="1118202"/>
    <lineage>
        <taxon>Bacteria</taxon>
        <taxon>Pseudomonadati</taxon>
        <taxon>Bacteroidota</taxon>
        <taxon>Flavobacteriia</taxon>
        <taxon>Flavobacteriales</taxon>
        <taxon>Weeksellaceae</taxon>
        <taxon>Cruoricaptor</taxon>
    </lineage>
</organism>
<dbReference type="GO" id="GO:0005886">
    <property type="term" value="C:plasma membrane"/>
    <property type="evidence" value="ECO:0007669"/>
    <property type="project" value="UniProtKB-SubCell"/>
</dbReference>
<keyword evidence="2" id="KW-1003">Cell membrane</keyword>
<evidence type="ECO:0000256" key="3">
    <source>
        <dbReference type="ARBA" id="ARBA00022692"/>
    </source>
</evidence>
<dbReference type="InterPro" id="IPR001123">
    <property type="entry name" value="LeuE-type"/>
</dbReference>
<feature type="transmembrane region" description="Helical" evidence="7">
    <location>
        <begin position="187"/>
        <end position="204"/>
    </location>
</feature>
<protein>
    <submittedName>
        <fullName evidence="8">Threonine/homoserine/homoserine lactone efflux protein</fullName>
    </submittedName>
</protein>
<keyword evidence="4 7" id="KW-1133">Transmembrane helix</keyword>
<keyword evidence="5 7" id="KW-0472">Membrane</keyword>
<evidence type="ECO:0000313" key="9">
    <source>
        <dbReference type="Proteomes" id="UP000184335"/>
    </source>
</evidence>
<sequence length="265" mass="30357">MEGLVLSAVVLGIMLSLIFVGPMFFLLIETSFTRGPKHALALDFGVVTADIVCIILAYYASKDIVHLIDTYPGFYRITALLVFIYGVVMMLTKVKMHIPNEERLIAQNYFRTFLNGFLFNGLNISVILFWLVTVITVRNQYPDPENFFLYISIVILTFLSIDFLKIKLAKQFHYKLTDKIANAFRKGVGVILILFSFTIFIQSYKRFNTFDKQLEKAEKTPVKIKKKKKKKAGNETVISPKKQEAETTETEPLGEDETLQQIDNQ</sequence>